<comment type="caution">
    <text evidence="2">The sequence shown here is derived from an EMBL/GenBank/DDBJ whole genome shotgun (WGS) entry which is preliminary data.</text>
</comment>
<evidence type="ECO:0000313" key="2">
    <source>
        <dbReference type="EMBL" id="GES74318.1"/>
    </source>
</evidence>
<evidence type="ECO:0000256" key="1">
    <source>
        <dbReference type="SAM" id="MobiDB-lite"/>
    </source>
</evidence>
<protein>
    <submittedName>
        <fullName evidence="2">Uncharacterized protein</fullName>
    </submittedName>
</protein>
<feature type="region of interest" description="Disordered" evidence="1">
    <location>
        <begin position="93"/>
        <end position="134"/>
    </location>
</feature>
<sequence length="134" mass="15468">MSEQNYTKTILVSAFQDEFLLEILARLHISKIQNFNLKQTEVFEDQNSILRQTGLFQRSGTPIRNRPKSETPFQGRPLSPELHFKVWNSTLRRTTGPEFRGGPGLEFRGRPVFQRSGKSGPSYFKGPELKADRR</sequence>
<accession>A0A8H3KR32</accession>
<organism evidence="2 3">
    <name type="scientific">Rhizophagus clarus</name>
    <dbReference type="NCBI Taxonomy" id="94130"/>
    <lineage>
        <taxon>Eukaryota</taxon>
        <taxon>Fungi</taxon>
        <taxon>Fungi incertae sedis</taxon>
        <taxon>Mucoromycota</taxon>
        <taxon>Glomeromycotina</taxon>
        <taxon>Glomeromycetes</taxon>
        <taxon>Glomerales</taxon>
        <taxon>Glomeraceae</taxon>
        <taxon>Rhizophagus</taxon>
    </lineage>
</organism>
<proteinExistence type="predicted"/>
<dbReference type="AlphaFoldDB" id="A0A8H3KR32"/>
<evidence type="ECO:0000313" key="3">
    <source>
        <dbReference type="Proteomes" id="UP000615446"/>
    </source>
</evidence>
<dbReference type="EMBL" id="BLAL01000012">
    <property type="protein sequence ID" value="GES74318.1"/>
    <property type="molecule type" value="Genomic_DNA"/>
</dbReference>
<dbReference type="Proteomes" id="UP000615446">
    <property type="component" value="Unassembled WGS sequence"/>
</dbReference>
<gene>
    <name evidence="2" type="ORF">RCL2_000180000</name>
</gene>
<feature type="region of interest" description="Disordered" evidence="1">
    <location>
        <begin position="55"/>
        <end position="77"/>
    </location>
</feature>
<reference evidence="2" key="1">
    <citation type="submission" date="2019-10" db="EMBL/GenBank/DDBJ databases">
        <title>Conservation and host-specific expression of non-tandemly repeated heterogenous ribosome RNA gene in arbuscular mycorrhizal fungi.</title>
        <authorList>
            <person name="Maeda T."/>
            <person name="Kobayashi Y."/>
            <person name="Nakagawa T."/>
            <person name="Ezawa T."/>
            <person name="Yamaguchi K."/>
            <person name="Bino T."/>
            <person name="Nishimoto Y."/>
            <person name="Shigenobu S."/>
            <person name="Kawaguchi M."/>
        </authorList>
    </citation>
    <scope>NUCLEOTIDE SEQUENCE</scope>
    <source>
        <strain evidence="2">HR1</strain>
    </source>
</reference>
<name>A0A8H3KR32_9GLOM</name>